<accession>A0ABT4ABI9</accession>
<evidence type="ECO:0000313" key="2">
    <source>
        <dbReference type="Proteomes" id="UP001207654"/>
    </source>
</evidence>
<reference evidence="1 2" key="1">
    <citation type="submission" date="2022-11" db="EMBL/GenBank/DDBJ databases">
        <title>Minimal conservation of predation-associated metabolite biosynthetic gene clusters underscores biosynthetic potential of Myxococcota including descriptions for ten novel species: Archangium lansinium sp. nov., Myxococcus landrumus sp. nov., Nannocystis bai.</title>
        <authorList>
            <person name="Ahearne A."/>
            <person name="Stevens C."/>
            <person name="Phillips K."/>
        </authorList>
    </citation>
    <scope>NUCLEOTIDE SEQUENCE [LARGE SCALE GENOMIC DNA]</scope>
    <source>
        <strain evidence="1 2">MIWBW</strain>
    </source>
</reference>
<protein>
    <submittedName>
        <fullName evidence="1">Uncharacterized protein</fullName>
    </submittedName>
</protein>
<dbReference type="Proteomes" id="UP001207654">
    <property type="component" value="Unassembled WGS sequence"/>
</dbReference>
<dbReference type="RefSeq" id="WP_267537446.1">
    <property type="nucleotide sequence ID" value="NZ_JAPNKA010000001.1"/>
</dbReference>
<organism evidence="1 2">
    <name type="scientific">Archangium lansingense</name>
    <dbReference type="NCBI Taxonomy" id="2995310"/>
    <lineage>
        <taxon>Bacteria</taxon>
        <taxon>Pseudomonadati</taxon>
        <taxon>Myxococcota</taxon>
        <taxon>Myxococcia</taxon>
        <taxon>Myxococcales</taxon>
        <taxon>Cystobacterineae</taxon>
        <taxon>Archangiaceae</taxon>
        <taxon>Archangium</taxon>
    </lineage>
</organism>
<dbReference type="EMBL" id="JAPNKA010000001">
    <property type="protein sequence ID" value="MCY1078681.1"/>
    <property type="molecule type" value="Genomic_DNA"/>
</dbReference>
<sequence>MEFDFGCDWTAGFVMDPKKKQRVGYLLYFEGLDMGEFLKPDIEVFTPFNSPEAPKYGEVNINGDDKKITCVGVIESFRFAGGVGDPICISAYISSENAHILQGKLKTTLSTNKVTKFGWWICDFDEENKVWFEQAYPKDPTTVVGQLNARSNGGYVISVEPKPTKISPTLDANVYNLEFQVIPAGNGTFNFHFASSSQTPFIRNWGLKVGNNAAAAAS</sequence>
<gene>
    <name evidence="1" type="ORF">OV287_29855</name>
</gene>
<evidence type="ECO:0000313" key="1">
    <source>
        <dbReference type="EMBL" id="MCY1078681.1"/>
    </source>
</evidence>
<comment type="caution">
    <text evidence="1">The sequence shown here is derived from an EMBL/GenBank/DDBJ whole genome shotgun (WGS) entry which is preliminary data.</text>
</comment>
<keyword evidence="2" id="KW-1185">Reference proteome</keyword>
<name>A0ABT4ABI9_9BACT</name>
<proteinExistence type="predicted"/>